<dbReference type="InterPro" id="IPR035965">
    <property type="entry name" value="PAS-like_dom_sf"/>
</dbReference>
<dbReference type="InterPro" id="IPR043128">
    <property type="entry name" value="Rev_trsase/Diguanyl_cyclase"/>
</dbReference>
<evidence type="ECO:0000256" key="1">
    <source>
        <dbReference type="ARBA" id="ARBA00001946"/>
    </source>
</evidence>
<evidence type="ECO:0000256" key="2">
    <source>
        <dbReference type="SAM" id="Phobius"/>
    </source>
</evidence>
<gene>
    <name evidence="6" type="ORF">G3480_15720</name>
</gene>
<dbReference type="CDD" id="cd01948">
    <property type="entry name" value="EAL"/>
    <property type="match status" value="1"/>
</dbReference>
<dbReference type="CDD" id="cd00130">
    <property type="entry name" value="PAS"/>
    <property type="match status" value="1"/>
</dbReference>
<dbReference type="GO" id="GO:0003824">
    <property type="term" value="F:catalytic activity"/>
    <property type="evidence" value="ECO:0007669"/>
    <property type="project" value="UniProtKB-ARBA"/>
</dbReference>
<reference evidence="6 7" key="2">
    <citation type="submission" date="2020-02" db="EMBL/GenBank/DDBJ databases">
        <title>Genome sequences of Thiorhodococcus mannitoliphagus and Thiorhodococcus minor, purple sulfur photosynthetic bacteria in the gammaproteobacterial family, Chromatiaceae.</title>
        <authorList>
            <person name="Aviles F.A."/>
            <person name="Meyer T.E."/>
            <person name="Kyndt J.A."/>
        </authorList>
    </citation>
    <scope>NUCLEOTIDE SEQUENCE [LARGE SCALE GENOMIC DNA]</scope>
    <source>
        <strain evidence="6 7">DSM 18266</strain>
    </source>
</reference>
<dbReference type="SUPFAM" id="SSF55073">
    <property type="entry name" value="Nucleotide cyclase"/>
    <property type="match status" value="1"/>
</dbReference>
<comment type="cofactor">
    <cofactor evidence="1">
        <name>Mg(2+)</name>
        <dbReference type="ChEBI" id="CHEBI:18420"/>
    </cofactor>
</comment>
<dbReference type="PROSITE" id="PS50887">
    <property type="entry name" value="GGDEF"/>
    <property type="match status" value="1"/>
</dbReference>
<dbReference type="PANTHER" id="PTHR44757:SF4">
    <property type="entry name" value="DIGUANYLATE CYCLASE DGCE-RELATED"/>
    <property type="match status" value="1"/>
</dbReference>
<keyword evidence="7" id="KW-1185">Reference proteome</keyword>
<dbReference type="InterPro" id="IPR035919">
    <property type="entry name" value="EAL_sf"/>
</dbReference>
<comment type="caution">
    <text evidence="6">The sequence shown here is derived from an EMBL/GenBank/DDBJ whole genome shotgun (WGS) entry which is preliminary data.</text>
</comment>
<keyword evidence="2" id="KW-0472">Membrane</keyword>
<dbReference type="SMART" id="SM00052">
    <property type="entry name" value="EAL"/>
    <property type="match status" value="1"/>
</dbReference>
<dbReference type="SMART" id="SM00267">
    <property type="entry name" value="GGDEF"/>
    <property type="match status" value="1"/>
</dbReference>
<feature type="transmembrane region" description="Helical" evidence="2">
    <location>
        <begin position="12"/>
        <end position="35"/>
    </location>
</feature>
<sequence length="729" mass="79865">MAERTQVVEGFIRRLATAIAGVVAVILPMGFGVIVHRDAVDDLAFKAFVKASALSELVTMLPDIWQFSENRINGLIAREPVPLVDERVEVFTDAGEVLTTTGAEIKGVTLSRRAPLYDGAREVGYVAISRSATPLLIETGLVAILGVAIGALVQLVLQTLPLRALRRVTDDLLRAEERATIILSAITDAVVVTDPEGRITYLNPSATKMLDCPAEAGIGQPIDSVVRLEDAESAAPLEGAYALTLHERRPAECKGRSVLVRADGRRVAVDQQASPLFDRDASLAGVVLCLHDVSQVRELIELRSWEAHHDPLTGLFNRRAFEQRVDEALTDARLSHRTHVLLYLDLDRFKVVNDACGHTAGDQLLIQITGLIQARLRDADLLARLGGDEFGLLLMGCDHVHGERIAEALIGAVGDHVFRCQGQSFSVGVSIGMTVIRSDSGDVEQTIGDADSACYWAKDQGSGRIHVYLPTDEDLLTRRSETNWVARIHAALRENHFELYHQRIVGLTTATQGRQHCEILLRMRDAQDQIIAPGRFLPAAERYDLMPEIDRWVIAKVFASLDAVRSCHGDAPPLININLSAASVASPDLGEFIREQLALHGVDPSMICFEITETVALRHMETAIAVIRQCQRLGFSLALDDFGVGASSFRYLKDLPVEILKIDGSFVHNIDNDPIDRAMVETINHIAHLMGKITVAEHAENEAVIKVLREIGVDYAQGFGIDHPRPFGP</sequence>
<dbReference type="FunFam" id="3.30.70.270:FF:000001">
    <property type="entry name" value="Diguanylate cyclase domain protein"/>
    <property type="match status" value="1"/>
</dbReference>
<keyword evidence="2" id="KW-1133">Transmembrane helix</keyword>
<reference evidence="7" key="1">
    <citation type="journal article" date="2020" name="Microbiol. Resour. Announc.">
        <title>Draft Genome Sequences of Thiorhodococcus mannitoliphagus and Thiorhodococcus minor, Purple Sulfur Photosynthetic Bacteria in the Gammaproteobacterial Family Chromatiaceae.</title>
        <authorList>
            <person name="Aviles F.A."/>
            <person name="Meyer T.E."/>
            <person name="Kyndt J.A."/>
        </authorList>
    </citation>
    <scope>NUCLEOTIDE SEQUENCE [LARGE SCALE GENOMIC DNA]</scope>
    <source>
        <strain evidence="7">DSM 18266</strain>
    </source>
</reference>
<dbReference type="EMBL" id="JAAIJR010000067">
    <property type="protein sequence ID" value="NEX21742.1"/>
    <property type="molecule type" value="Genomic_DNA"/>
</dbReference>
<dbReference type="InterPro" id="IPR000014">
    <property type="entry name" value="PAS"/>
</dbReference>
<dbReference type="InterPro" id="IPR029787">
    <property type="entry name" value="Nucleotide_cyclase"/>
</dbReference>
<organism evidence="6 7">
    <name type="scientific">Thiorhodococcus mannitoliphagus</name>
    <dbReference type="NCBI Taxonomy" id="329406"/>
    <lineage>
        <taxon>Bacteria</taxon>
        <taxon>Pseudomonadati</taxon>
        <taxon>Pseudomonadota</taxon>
        <taxon>Gammaproteobacteria</taxon>
        <taxon>Chromatiales</taxon>
        <taxon>Chromatiaceae</taxon>
        <taxon>Thiorhodococcus</taxon>
    </lineage>
</organism>
<dbReference type="InterPro" id="IPR000160">
    <property type="entry name" value="GGDEF_dom"/>
</dbReference>
<dbReference type="InterPro" id="IPR013656">
    <property type="entry name" value="PAS_4"/>
</dbReference>
<dbReference type="InterPro" id="IPR001633">
    <property type="entry name" value="EAL_dom"/>
</dbReference>
<evidence type="ECO:0000259" key="5">
    <source>
        <dbReference type="PROSITE" id="PS50887"/>
    </source>
</evidence>
<dbReference type="SUPFAM" id="SSF55785">
    <property type="entry name" value="PYP-like sensor domain (PAS domain)"/>
    <property type="match status" value="1"/>
</dbReference>
<protein>
    <submittedName>
        <fullName evidence="6">EAL domain-containing protein</fullName>
    </submittedName>
</protein>
<dbReference type="CDD" id="cd01949">
    <property type="entry name" value="GGDEF"/>
    <property type="match status" value="1"/>
</dbReference>
<dbReference type="RefSeq" id="WP_164654846.1">
    <property type="nucleotide sequence ID" value="NZ_JAAIJR010000067.1"/>
</dbReference>
<feature type="domain" description="GGDEF" evidence="5">
    <location>
        <begin position="337"/>
        <end position="470"/>
    </location>
</feature>
<dbReference type="NCBIfam" id="TIGR00229">
    <property type="entry name" value="sensory_box"/>
    <property type="match status" value="1"/>
</dbReference>
<evidence type="ECO:0000313" key="6">
    <source>
        <dbReference type="EMBL" id="NEX21742.1"/>
    </source>
</evidence>
<evidence type="ECO:0000259" key="4">
    <source>
        <dbReference type="PROSITE" id="PS50883"/>
    </source>
</evidence>
<dbReference type="Pfam" id="PF08448">
    <property type="entry name" value="PAS_4"/>
    <property type="match status" value="1"/>
</dbReference>
<dbReference type="Proteomes" id="UP000471640">
    <property type="component" value="Unassembled WGS sequence"/>
</dbReference>
<proteinExistence type="predicted"/>
<dbReference type="PROSITE" id="PS50883">
    <property type="entry name" value="EAL"/>
    <property type="match status" value="1"/>
</dbReference>
<accession>A0A6P1E000</accession>
<dbReference type="AlphaFoldDB" id="A0A6P1E000"/>
<dbReference type="InterPro" id="IPR052155">
    <property type="entry name" value="Biofilm_reg_signaling"/>
</dbReference>
<feature type="domain" description="EAL" evidence="4">
    <location>
        <begin position="481"/>
        <end position="729"/>
    </location>
</feature>
<dbReference type="SMART" id="SM00091">
    <property type="entry name" value="PAS"/>
    <property type="match status" value="1"/>
</dbReference>
<dbReference type="SUPFAM" id="SSF141868">
    <property type="entry name" value="EAL domain-like"/>
    <property type="match status" value="1"/>
</dbReference>
<dbReference type="PROSITE" id="PS50112">
    <property type="entry name" value="PAS"/>
    <property type="match status" value="1"/>
</dbReference>
<dbReference type="Gene3D" id="3.20.20.450">
    <property type="entry name" value="EAL domain"/>
    <property type="match status" value="1"/>
</dbReference>
<evidence type="ECO:0000259" key="3">
    <source>
        <dbReference type="PROSITE" id="PS50112"/>
    </source>
</evidence>
<dbReference type="PANTHER" id="PTHR44757">
    <property type="entry name" value="DIGUANYLATE CYCLASE DGCP"/>
    <property type="match status" value="1"/>
</dbReference>
<name>A0A6P1E000_9GAMM</name>
<keyword evidence="2" id="KW-0812">Transmembrane</keyword>
<dbReference type="Gene3D" id="3.30.450.20">
    <property type="entry name" value="PAS domain"/>
    <property type="match status" value="1"/>
</dbReference>
<feature type="domain" description="PAS" evidence="3">
    <location>
        <begin position="175"/>
        <end position="248"/>
    </location>
</feature>
<dbReference type="Gene3D" id="3.30.70.270">
    <property type="match status" value="1"/>
</dbReference>
<feature type="transmembrane region" description="Helical" evidence="2">
    <location>
        <begin position="135"/>
        <end position="157"/>
    </location>
</feature>
<evidence type="ECO:0000313" key="7">
    <source>
        <dbReference type="Proteomes" id="UP000471640"/>
    </source>
</evidence>
<dbReference type="Pfam" id="PF00563">
    <property type="entry name" value="EAL"/>
    <property type="match status" value="1"/>
</dbReference>
<dbReference type="NCBIfam" id="TIGR00254">
    <property type="entry name" value="GGDEF"/>
    <property type="match status" value="1"/>
</dbReference>
<dbReference type="Pfam" id="PF00990">
    <property type="entry name" value="GGDEF"/>
    <property type="match status" value="1"/>
</dbReference>